<sequence>MSMHISSPRAPRSSHHRASSTRTSPRASPRQDRVRPFGGHDGPKQPNYEAPQQAPLVPENLDDARDTFNVDPGVGILEAGGETYQPAIAPAGRHRFVGGFIGGMRKAWQRNRGPGEGIAFPEPAVVHEEETQYESVPRAEPEVQYAAPEPEFPYAAPSPNARHAPSPPQVHYATSAQYATPAVRYADAGPEVEYPEREPHRRQESSSSTSETAHATTQEHYEGTTIVNHEPNQLGSPEFVEPQPGSDYAKMGSPPRSEASFGSYLTRVHRFFQTVNQLPWIAPDRVTVDYIPGKARQQAAQEPTARSRSRSVRRTTVTWYNSNVPQGSVDLLSGASTHTPLDEFAQAKPLYGEGAEAKYASNTPAGQPAMAFASRGAGMASMPPPQPQPGRPHRVPVPQYDPEAGDPESERGGGYYEPRYPNGYVPYEQLDPAQMAQTYTGSSVNSALPPR</sequence>
<dbReference type="Proteomes" id="UP001218188">
    <property type="component" value="Unassembled WGS sequence"/>
</dbReference>
<gene>
    <name evidence="2" type="ORF">C8F04DRAFT_519854</name>
</gene>
<organism evidence="2 3">
    <name type="scientific">Mycena alexandri</name>
    <dbReference type="NCBI Taxonomy" id="1745969"/>
    <lineage>
        <taxon>Eukaryota</taxon>
        <taxon>Fungi</taxon>
        <taxon>Dikarya</taxon>
        <taxon>Basidiomycota</taxon>
        <taxon>Agaricomycotina</taxon>
        <taxon>Agaricomycetes</taxon>
        <taxon>Agaricomycetidae</taxon>
        <taxon>Agaricales</taxon>
        <taxon>Marasmiineae</taxon>
        <taxon>Mycenaceae</taxon>
        <taxon>Mycena</taxon>
    </lineage>
</organism>
<feature type="region of interest" description="Disordered" evidence="1">
    <location>
        <begin position="376"/>
        <end position="426"/>
    </location>
</feature>
<feature type="compositionally biased region" description="Polar residues" evidence="1">
    <location>
        <begin position="225"/>
        <end position="235"/>
    </location>
</feature>
<feature type="compositionally biased region" description="Low complexity" evidence="1">
    <location>
        <begin position="205"/>
        <end position="216"/>
    </location>
</feature>
<evidence type="ECO:0000313" key="2">
    <source>
        <dbReference type="EMBL" id="KAJ7044953.1"/>
    </source>
</evidence>
<accession>A0AAD6TFB1</accession>
<keyword evidence="3" id="KW-1185">Reference proteome</keyword>
<protein>
    <submittedName>
        <fullName evidence="2">Uncharacterized protein</fullName>
    </submittedName>
</protein>
<proteinExistence type="predicted"/>
<dbReference type="AlphaFoldDB" id="A0AAD6TFB1"/>
<feature type="region of interest" description="Disordered" evidence="1">
    <location>
        <begin position="150"/>
        <end position="171"/>
    </location>
</feature>
<feature type="region of interest" description="Disordered" evidence="1">
    <location>
        <begin position="193"/>
        <end position="255"/>
    </location>
</feature>
<evidence type="ECO:0000256" key="1">
    <source>
        <dbReference type="SAM" id="MobiDB-lite"/>
    </source>
</evidence>
<comment type="caution">
    <text evidence="2">The sequence shown here is derived from an EMBL/GenBank/DDBJ whole genome shotgun (WGS) entry which is preliminary data.</text>
</comment>
<dbReference type="EMBL" id="JARJCM010000005">
    <property type="protein sequence ID" value="KAJ7044953.1"/>
    <property type="molecule type" value="Genomic_DNA"/>
</dbReference>
<feature type="region of interest" description="Disordered" evidence="1">
    <location>
        <begin position="1"/>
        <end position="67"/>
    </location>
</feature>
<feature type="compositionally biased region" description="Low complexity" evidence="1">
    <location>
        <begin position="1"/>
        <end position="11"/>
    </location>
</feature>
<reference evidence="2" key="1">
    <citation type="submission" date="2023-03" db="EMBL/GenBank/DDBJ databases">
        <title>Massive genome expansion in bonnet fungi (Mycena s.s.) driven by repeated elements and novel gene families across ecological guilds.</title>
        <authorList>
            <consortium name="Lawrence Berkeley National Laboratory"/>
            <person name="Harder C.B."/>
            <person name="Miyauchi S."/>
            <person name="Viragh M."/>
            <person name="Kuo A."/>
            <person name="Thoen E."/>
            <person name="Andreopoulos B."/>
            <person name="Lu D."/>
            <person name="Skrede I."/>
            <person name="Drula E."/>
            <person name="Henrissat B."/>
            <person name="Morin E."/>
            <person name="Kohler A."/>
            <person name="Barry K."/>
            <person name="LaButti K."/>
            <person name="Morin E."/>
            <person name="Salamov A."/>
            <person name="Lipzen A."/>
            <person name="Mereny Z."/>
            <person name="Hegedus B."/>
            <person name="Baldrian P."/>
            <person name="Stursova M."/>
            <person name="Weitz H."/>
            <person name="Taylor A."/>
            <person name="Grigoriev I.V."/>
            <person name="Nagy L.G."/>
            <person name="Martin F."/>
            <person name="Kauserud H."/>
        </authorList>
    </citation>
    <scope>NUCLEOTIDE SEQUENCE</scope>
    <source>
        <strain evidence="2">CBHHK200</strain>
    </source>
</reference>
<feature type="compositionally biased region" description="Basic and acidic residues" evidence="1">
    <location>
        <begin position="194"/>
        <end position="204"/>
    </location>
</feature>
<evidence type="ECO:0000313" key="3">
    <source>
        <dbReference type="Proteomes" id="UP001218188"/>
    </source>
</evidence>
<name>A0AAD6TFB1_9AGAR</name>